<feature type="region of interest" description="Disordered" evidence="1">
    <location>
        <begin position="123"/>
        <end position="190"/>
    </location>
</feature>
<proteinExistence type="predicted"/>
<name>A0A5B7CFZ8_PORTR</name>
<gene>
    <name evidence="2" type="ORF">E2C01_000792</name>
</gene>
<comment type="caution">
    <text evidence="2">The sequence shown here is derived from an EMBL/GenBank/DDBJ whole genome shotgun (WGS) entry which is preliminary data.</text>
</comment>
<sequence>MCVVPINYSCCATKSPSPRFPFLPGAGVPTYPSTRPPSAGSQSWRWLQAWRGRGVTTLMKANGTLTSRTRISSPKYASERVSVVPQPPVQGRPAARRVTGKACITGRPPVGFLLHLATQPVPLASRGLSPPRPASPEAPRRSRHVASRGRVTLSQSSAQQQQQQQQQQPAKSRCLYNKGLGSHGAFVHDQ</sequence>
<organism evidence="2 3">
    <name type="scientific">Portunus trituberculatus</name>
    <name type="common">Swimming crab</name>
    <name type="synonym">Neptunus trituberculatus</name>
    <dbReference type="NCBI Taxonomy" id="210409"/>
    <lineage>
        <taxon>Eukaryota</taxon>
        <taxon>Metazoa</taxon>
        <taxon>Ecdysozoa</taxon>
        <taxon>Arthropoda</taxon>
        <taxon>Crustacea</taxon>
        <taxon>Multicrustacea</taxon>
        <taxon>Malacostraca</taxon>
        <taxon>Eumalacostraca</taxon>
        <taxon>Eucarida</taxon>
        <taxon>Decapoda</taxon>
        <taxon>Pleocyemata</taxon>
        <taxon>Brachyura</taxon>
        <taxon>Eubrachyura</taxon>
        <taxon>Portunoidea</taxon>
        <taxon>Portunidae</taxon>
        <taxon>Portuninae</taxon>
        <taxon>Portunus</taxon>
    </lineage>
</organism>
<evidence type="ECO:0000313" key="3">
    <source>
        <dbReference type="Proteomes" id="UP000324222"/>
    </source>
</evidence>
<feature type="compositionally biased region" description="Low complexity" evidence="1">
    <location>
        <begin position="154"/>
        <end position="168"/>
    </location>
</feature>
<feature type="region of interest" description="Disordered" evidence="1">
    <location>
        <begin position="73"/>
        <end position="95"/>
    </location>
</feature>
<keyword evidence="3" id="KW-1185">Reference proteome</keyword>
<accession>A0A5B7CFZ8</accession>
<evidence type="ECO:0000313" key="2">
    <source>
        <dbReference type="EMBL" id="MPC08215.1"/>
    </source>
</evidence>
<reference evidence="2 3" key="1">
    <citation type="submission" date="2019-05" db="EMBL/GenBank/DDBJ databases">
        <title>Another draft genome of Portunus trituberculatus and its Hox gene families provides insights of decapod evolution.</title>
        <authorList>
            <person name="Jeong J.-H."/>
            <person name="Song I."/>
            <person name="Kim S."/>
            <person name="Choi T."/>
            <person name="Kim D."/>
            <person name="Ryu S."/>
            <person name="Kim W."/>
        </authorList>
    </citation>
    <scope>NUCLEOTIDE SEQUENCE [LARGE SCALE GENOMIC DNA]</scope>
    <source>
        <tissue evidence="2">Muscle</tissue>
    </source>
</reference>
<evidence type="ECO:0000256" key="1">
    <source>
        <dbReference type="SAM" id="MobiDB-lite"/>
    </source>
</evidence>
<dbReference type="Proteomes" id="UP000324222">
    <property type="component" value="Unassembled WGS sequence"/>
</dbReference>
<protein>
    <submittedName>
        <fullName evidence="2">Uncharacterized protein</fullName>
    </submittedName>
</protein>
<dbReference type="AlphaFoldDB" id="A0A5B7CFZ8"/>
<dbReference type="EMBL" id="VSRR010000021">
    <property type="protein sequence ID" value="MPC08215.1"/>
    <property type="molecule type" value="Genomic_DNA"/>
</dbReference>